<evidence type="ECO:0000313" key="2">
    <source>
        <dbReference type="EMBL" id="PWO00192.1"/>
    </source>
</evidence>
<evidence type="ECO:0000313" key="3">
    <source>
        <dbReference type="Proteomes" id="UP000245946"/>
    </source>
</evidence>
<feature type="region of interest" description="Disordered" evidence="1">
    <location>
        <begin position="1"/>
        <end position="32"/>
    </location>
</feature>
<dbReference type="AlphaFoldDB" id="A0A316ZF91"/>
<reference evidence="2 3" key="1">
    <citation type="journal article" date="2018" name="Mol. Biol. Evol.">
        <title>Broad Genomic Sampling Reveals a Smut Pathogenic Ancestry of the Fungal Clade Ustilaginomycotina.</title>
        <authorList>
            <person name="Kijpornyongpan T."/>
            <person name="Mondo S.J."/>
            <person name="Barry K."/>
            <person name="Sandor L."/>
            <person name="Lee J."/>
            <person name="Lipzen A."/>
            <person name="Pangilinan J."/>
            <person name="LaButti K."/>
            <person name="Hainaut M."/>
            <person name="Henrissat B."/>
            <person name="Grigoriev I.V."/>
            <person name="Spatafora J.W."/>
            <person name="Aime M.C."/>
        </authorList>
    </citation>
    <scope>NUCLEOTIDE SEQUENCE [LARGE SCALE GENOMIC DNA]</scope>
    <source>
        <strain evidence="2 3">MCA 4186</strain>
    </source>
</reference>
<feature type="compositionally biased region" description="Basic and acidic residues" evidence="1">
    <location>
        <begin position="194"/>
        <end position="205"/>
    </location>
</feature>
<dbReference type="GeneID" id="37267025"/>
<dbReference type="Proteomes" id="UP000245946">
    <property type="component" value="Unassembled WGS sequence"/>
</dbReference>
<dbReference type="EMBL" id="KZ819286">
    <property type="protein sequence ID" value="PWO00192.1"/>
    <property type="molecule type" value="Genomic_DNA"/>
</dbReference>
<feature type="region of interest" description="Disordered" evidence="1">
    <location>
        <begin position="171"/>
        <end position="205"/>
    </location>
</feature>
<organism evidence="2 3">
    <name type="scientific">Tilletiopsis washingtonensis</name>
    <dbReference type="NCBI Taxonomy" id="58919"/>
    <lineage>
        <taxon>Eukaryota</taxon>
        <taxon>Fungi</taxon>
        <taxon>Dikarya</taxon>
        <taxon>Basidiomycota</taxon>
        <taxon>Ustilaginomycotina</taxon>
        <taxon>Exobasidiomycetes</taxon>
        <taxon>Entylomatales</taxon>
        <taxon>Entylomatales incertae sedis</taxon>
        <taxon>Tilletiopsis</taxon>
    </lineage>
</organism>
<evidence type="ECO:0000256" key="1">
    <source>
        <dbReference type="SAM" id="MobiDB-lite"/>
    </source>
</evidence>
<protein>
    <submittedName>
        <fullName evidence="2">Uncharacterized protein</fullName>
    </submittedName>
</protein>
<accession>A0A316ZF91</accession>
<name>A0A316ZF91_9BASI</name>
<keyword evidence="3" id="KW-1185">Reference proteome</keyword>
<proteinExistence type="predicted"/>
<gene>
    <name evidence="2" type="ORF">FA09DRAFT_209375</name>
</gene>
<dbReference type="RefSeq" id="XP_025600470.1">
    <property type="nucleotide sequence ID" value="XM_025739479.1"/>
</dbReference>
<sequence>MMDGARPAPAPRRQRERNARAAGSTRRSLRSGTHVCAQPTYVALLRPKRDLRARERALCLRAACSSSVAASVRHRRLGVQYRSTAGSGQPLPHPVRQPWEPSCAAKPRTAAALSRSARHALGRKLRRGQQLARRATPCLAQPSWMPSRRLAPWEAEPHLLSGRWSYLSELAVQKQRKSDTERARRRPASGSSLRHHDGHGMETVT</sequence>